<evidence type="ECO:0000256" key="12">
    <source>
        <dbReference type="ARBA" id="ARBA00022989"/>
    </source>
</evidence>
<evidence type="ECO:0000259" key="19">
    <source>
        <dbReference type="Pfam" id="PF13807"/>
    </source>
</evidence>
<keyword evidence="10" id="KW-0418">Kinase</keyword>
<evidence type="ECO:0000256" key="14">
    <source>
        <dbReference type="ARBA" id="ARBA00023137"/>
    </source>
</evidence>
<dbReference type="InterPro" id="IPR050445">
    <property type="entry name" value="Bact_polysacc_biosynth/exp"/>
</dbReference>
<feature type="transmembrane region" description="Helical" evidence="16">
    <location>
        <begin position="20"/>
        <end position="39"/>
    </location>
</feature>
<dbReference type="Pfam" id="PF02706">
    <property type="entry name" value="Wzz"/>
    <property type="match status" value="1"/>
</dbReference>
<dbReference type="FunFam" id="3.40.50.300:FF:000527">
    <property type="entry name" value="Tyrosine-protein kinase etk"/>
    <property type="match status" value="1"/>
</dbReference>
<evidence type="ECO:0000259" key="18">
    <source>
        <dbReference type="Pfam" id="PF13614"/>
    </source>
</evidence>
<dbReference type="CDD" id="cd05387">
    <property type="entry name" value="BY-kinase"/>
    <property type="match status" value="1"/>
</dbReference>
<comment type="caution">
    <text evidence="20">The sequence shown here is derived from an EMBL/GenBank/DDBJ whole genome shotgun (WGS) entry which is preliminary data.</text>
</comment>
<dbReference type="Pfam" id="PF13807">
    <property type="entry name" value="GNVR"/>
    <property type="match status" value="1"/>
</dbReference>
<keyword evidence="9" id="KW-0547">Nucleotide-binding</keyword>
<evidence type="ECO:0000256" key="5">
    <source>
        <dbReference type="ARBA" id="ARBA00022475"/>
    </source>
</evidence>
<comment type="subcellular location">
    <subcellularLocation>
        <location evidence="1">Cell inner membrane</location>
        <topology evidence="1">Multi-pass membrane protein</topology>
    </subcellularLocation>
</comment>
<keyword evidence="11" id="KW-0067">ATP-binding</keyword>
<protein>
    <recommendedName>
        <fullName evidence="4">non-specific protein-tyrosine kinase</fullName>
        <ecNumber evidence="4">2.7.10.2</ecNumber>
    </recommendedName>
</protein>
<dbReference type="GO" id="GO:0004715">
    <property type="term" value="F:non-membrane spanning protein tyrosine kinase activity"/>
    <property type="evidence" value="ECO:0007669"/>
    <property type="project" value="UniProtKB-EC"/>
</dbReference>
<dbReference type="EC" id="2.7.10.2" evidence="4"/>
<accession>A0A9D5JSH1</accession>
<evidence type="ECO:0000256" key="8">
    <source>
        <dbReference type="ARBA" id="ARBA00022692"/>
    </source>
</evidence>
<proteinExistence type="inferred from homology"/>
<organism evidence="20 21">
    <name type="scientific">candidate division KSB3 bacterium</name>
    <dbReference type="NCBI Taxonomy" id="2044937"/>
    <lineage>
        <taxon>Bacteria</taxon>
        <taxon>candidate division KSB3</taxon>
    </lineage>
</organism>
<dbReference type="GO" id="GO:0005524">
    <property type="term" value="F:ATP binding"/>
    <property type="evidence" value="ECO:0007669"/>
    <property type="project" value="UniProtKB-KW"/>
</dbReference>
<dbReference type="NCBIfam" id="TIGR01007">
    <property type="entry name" value="eps_fam"/>
    <property type="match status" value="1"/>
</dbReference>
<dbReference type="InterPro" id="IPR005702">
    <property type="entry name" value="Wzc-like_C"/>
</dbReference>
<keyword evidence="13 16" id="KW-0472">Membrane</keyword>
<keyword evidence="12 16" id="KW-1133">Transmembrane helix</keyword>
<dbReference type="GO" id="GO:0005886">
    <property type="term" value="C:plasma membrane"/>
    <property type="evidence" value="ECO:0007669"/>
    <property type="project" value="UniProtKB-SubCell"/>
</dbReference>
<dbReference type="InterPro" id="IPR027417">
    <property type="entry name" value="P-loop_NTPase"/>
</dbReference>
<feature type="domain" description="Tyrosine-protein kinase G-rich" evidence="19">
    <location>
        <begin position="390"/>
        <end position="461"/>
    </location>
</feature>
<evidence type="ECO:0000259" key="17">
    <source>
        <dbReference type="Pfam" id="PF02706"/>
    </source>
</evidence>
<dbReference type="InterPro" id="IPR003856">
    <property type="entry name" value="LPS_length_determ_N"/>
</dbReference>
<evidence type="ECO:0000256" key="1">
    <source>
        <dbReference type="ARBA" id="ARBA00004429"/>
    </source>
</evidence>
<dbReference type="GO" id="GO:0042802">
    <property type="term" value="F:identical protein binding"/>
    <property type="evidence" value="ECO:0007669"/>
    <property type="project" value="UniProtKB-ARBA"/>
</dbReference>
<evidence type="ECO:0000313" key="21">
    <source>
        <dbReference type="Proteomes" id="UP000649604"/>
    </source>
</evidence>
<gene>
    <name evidence="20" type="ORF">GF339_02270</name>
</gene>
<keyword evidence="8 16" id="KW-0812">Transmembrane</keyword>
<evidence type="ECO:0000313" key="20">
    <source>
        <dbReference type="EMBL" id="MBD3323378.1"/>
    </source>
</evidence>
<keyword evidence="7 20" id="KW-0808">Transferase</keyword>
<keyword evidence="14" id="KW-0829">Tyrosine-protein kinase</keyword>
<evidence type="ECO:0000256" key="7">
    <source>
        <dbReference type="ARBA" id="ARBA00022679"/>
    </source>
</evidence>
<evidence type="ECO:0000256" key="6">
    <source>
        <dbReference type="ARBA" id="ARBA00022519"/>
    </source>
</evidence>
<evidence type="ECO:0000256" key="9">
    <source>
        <dbReference type="ARBA" id="ARBA00022741"/>
    </source>
</evidence>
<evidence type="ECO:0000256" key="4">
    <source>
        <dbReference type="ARBA" id="ARBA00011903"/>
    </source>
</evidence>
<sequence length="765" mass="85914">MFRDDFRIQDYLRIIKKRQWVIITFLTIVVISVTISSFLRAPVYKSTARILIEKETPNVLSFKEVLALDTADTDYYQTQYTILKSRTLARAVLEKLGMMEQARQDDDSSFSVRGLLTSLITALGLRQPPSESAQIRAREEDAINNFLNNIITIEPIKGSRLVDVSALSTNPELATQIANTLVEVYIQQNLEAKLAASKDAVGWLADQLTIAQQKVADSETALQQYKEQHGIISFEDRQNIIMQKLSELNTAVNNARIKRIAIETQYKQIQEYLALDDTAPTTEAVKKLETISQVINNPLIQQLKVELSNLETELSELRKKFRSKHPNVIALRSQIASVRERIDAEIQRIIGSITNEYELALAQEQEMTTALEDQKREALNLNQKAIAYGVLQRDVESNKRVYDALLQRTKETSVTEQLETSNIRIIDRATVPNYAIAPRKKLNIFLSMVVGLVLGTLLAFFFEYIDNSIKTPDDIKQYLDIPFLGFIPKVSSADQDNMAVPKPKLHPVDTVVAVAPKSTASEAYRSLRTNVMFSSLEHGPIILVTSAGPTEGKSITVANLGITMAQSGSKTLIIDCDLRKPRMHKIFNLSDHERGLTDMIANLGTNGTKITVKRTKIPNLDLIPCGNTPPNPSELLSSERTRLLIQALSKKYDKILIDSPPVNVVTDPVILSQIVSGIIVIIRAGETGRDVIRRALDQLRDVKAQILGGVLNGVDVQRDNYYYYSYYNNYYYHEKEDADEDAQSIGGKVQKMLQTKLTSPQKKDS</sequence>
<dbReference type="Pfam" id="PF13614">
    <property type="entry name" value="AAA_31"/>
    <property type="match status" value="1"/>
</dbReference>
<dbReference type="Proteomes" id="UP000649604">
    <property type="component" value="Unassembled WGS sequence"/>
</dbReference>
<name>A0A9D5JSH1_9BACT</name>
<evidence type="ECO:0000256" key="11">
    <source>
        <dbReference type="ARBA" id="ARBA00022840"/>
    </source>
</evidence>
<dbReference type="Gene3D" id="3.40.50.300">
    <property type="entry name" value="P-loop containing nucleotide triphosphate hydrolases"/>
    <property type="match status" value="1"/>
</dbReference>
<reference evidence="20" key="1">
    <citation type="submission" date="2019-11" db="EMBL/GenBank/DDBJ databases">
        <title>Microbial mats filling the niche in hypersaline microbial mats.</title>
        <authorList>
            <person name="Wong H.L."/>
            <person name="Macleod F.I."/>
            <person name="White R.A. III"/>
            <person name="Burns B.P."/>
        </authorList>
    </citation>
    <scope>NUCLEOTIDE SEQUENCE</scope>
    <source>
        <strain evidence="20">Rbin_158</strain>
    </source>
</reference>
<evidence type="ECO:0000256" key="16">
    <source>
        <dbReference type="SAM" id="Phobius"/>
    </source>
</evidence>
<dbReference type="EMBL" id="WJJP01000065">
    <property type="protein sequence ID" value="MBD3323378.1"/>
    <property type="molecule type" value="Genomic_DNA"/>
</dbReference>
<comment type="similarity">
    <text evidence="3">Belongs to the etk/wzc family.</text>
</comment>
<dbReference type="InterPro" id="IPR032807">
    <property type="entry name" value="GNVR"/>
</dbReference>
<keyword evidence="6" id="KW-0997">Cell inner membrane</keyword>
<feature type="domain" description="Polysaccharide chain length determinant N-terminal" evidence="17">
    <location>
        <begin position="8"/>
        <end position="96"/>
    </location>
</feature>
<evidence type="ECO:0000256" key="13">
    <source>
        <dbReference type="ARBA" id="ARBA00023136"/>
    </source>
</evidence>
<dbReference type="SUPFAM" id="SSF52540">
    <property type="entry name" value="P-loop containing nucleoside triphosphate hydrolases"/>
    <property type="match status" value="1"/>
</dbReference>
<dbReference type="InterPro" id="IPR025669">
    <property type="entry name" value="AAA_dom"/>
</dbReference>
<dbReference type="PANTHER" id="PTHR32309:SF13">
    <property type="entry name" value="FERRIC ENTEROBACTIN TRANSPORT PROTEIN FEPE"/>
    <property type="match status" value="1"/>
</dbReference>
<keyword evidence="5" id="KW-1003">Cell membrane</keyword>
<evidence type="ECO:0000256" key="2">
    <source>
        <dbReference type="ARBA" id="ARBA00007316"/>
    </source>
</evidence>
<comment type="similarity">
    <text evidence="2">Belongs to the CpsD/CapB family.</text>
</comment>
<dbReference type="PANTHER" id="PTHR32309">
    <property type="entry name" value="TYROSINE-PROTEIN KINASE"/>
    <property type="match status" value="1"/>
</dbReference>
<evidence type="ECO:0000256" key="10">
    <source>
        <dbReference type="ARBA" id="ARBA00022777"/>
    </source>
</evidence>
<feature type="domain" description="AAA" evidence="18">
    <location>
        <begin position="552"/>
        <end position="673"/>
    </location>
</feature>
<evidence type="ECO:0000256" key="3">
    <source>
        <dbReference type="ARBA" id="ARBA00008883"/>
    </source>
</evidence>
<dbReference type="AlphaFoldDB" id="A0A9D5JSH1"/>
<comment type="catalytic activity">
    <reaction evidence="15">
        <text>L-tyrosyl-[protein] + ATP = O-phospho-L-tyrosyl-[protein] + ADP + H(+)</text>
        <dbReference type="Rhea" id="RHEA:10596"/>
        <dbReference type="Rhea" id="RHEA-COMP:10136"/>
        <dbReference type="Rhea" id="RHEA-COMP:20101"/>
        <dbReference type="ChEBI" id="CHEBI:15378"/>
        <dbReference type="ChEBI" id="CHEBI:30616"/>
        <dbReference type="ChEBI" id="CHEBI:46858"/>
        <dbReference type="ChEBI" id="CHEBI:61978"/>
        <dbReference type="ChEBI" id="CHEBI:456216"/>
        <dbReference type="EC" id="2.7.10.2"/>
    </reaction>
</comment>
<evidence type="ECO:0000256" key="15">
    <source>
        <dbReference type="ARBA" id="ARBA00051245"/>
    </source>
</evidence>
<feature type="transmembrane region" description="Helical" evidence="16">
    <location>
        <begin position="442"/>
        <end position="462"/>
    </location>
</feature>